<feature type="transmembrane region" description="Helical" evidence="1">
    <location>
        <begin position="252"/>
        <end position="270"/>
    </location>
</feature>
<keyword evidence="1" id="KW-0472">Membrane</keyword>
<name>A0A0A2F6H7_9PORP</name>
<reference evidence="2 3" key="1">
    <citation type="submission" date="2014-08" db="EMBL/GenBank/DDBJ databases">
        <title>Porphyromonas gulae strain:COT-052_OH1451 Genome sequencing.</title>
        <authorList>
            <person name="Wallis C."/>
            <person name="Deusch O."/>
            <person name="O'Flynn C."/>
            <person name="Davis I."/>
            <person name="Jospin G."/>
            <person name="Darling A.E."/>
            <person name="Coil D.A."/>
            <person name="Alexiev A."/>
            <person name="Horsfall A."/>
            <person name="Kirkwood N."/>
            <person name="Harris S."/>
            <person name="Eisen J.A."/>
        </authorList>
    </citation>
    <scope>NUCLEOTIDE SEQUENCE [LARGE SCALE GENOMIC DNA]</scope>
    <source>
        <strain evidence="3">COT-052 OH1451</strain>
    </source>
</reference>
<comment type="caution">
    <text evidence="2">The sequence shown here is derived from an EMBL/GenBank/DDBJ whole genome shotgun (WGS) entry which is preliminary data.</text>
</comment>
<protein>
    <submittedName>
        <fullName evidence="2">Uncharacterized protein</fullName>
    </submittedName>
</protein>
<feature type="transmembrane region" description="Helical" evidence="1">
    <location>
        <begin position="169"/>
        <end position="191"/>
    </location>
</feature>
<dbReference type="OrthoDB" id="1014744at2"/>
<keyword evidence="1" id="KW-0812">Transmembrane</keyword>
<sequence>MTRAERTYLVPATILIALLCRILSYAWGLSADIPPSGDSFSFFGTIPSLWQSMGSFAIGLIGSFIAVRFSAFYLLLHEGGLKLFAFLMILLLNTHQAFFSIQPYSLSILLFVALFFCLFGTYGHSNIPRKTLNVGFCIGLSAVLWSPSLLLVPFMLIQLYPMKSLSFKNLLAFFFGLFLPLWCCLPLFLLFGEEQYIIDNLNLLSQWGFSYPTSHVSAWKWLYPSLLLALYLISFVYLQLTYTREKVIARIYFFSLLCAGCYMLLLSAVMPAASDGFLYLATFPISVHGARFLYSQSRRPANILISLILLAFPISLFVSSFFL</sequence>
<organism evidence="2 3">
    <name type="scientific">Porphyromonas gulae</name>
    <dbReference type="NCBI Taxonomy" id="111105"/>
    <lineage>
        <taxon>Bacteria</taxon>
        <taxon>Pseudomonadati</taxon>
        <taxon>Bacteroidota</taxon>
        <taxon>Bacteroidia</taxon>
        <taxon>Bacteroidales</taxon>
        <taxon>Porphyromonadaceae</taxon>
        <taxon>Porphyromonas</taxon>
    </lineage>
</organism>
<feature type="transmembrane region" description="Helical" evidence="1">
    <location>
        <begin position="55"/>
        <end position="76"/>
    </location>
</feature>
<feature type="transmembrane region" description="Helical" evidence="1">
    <location>
        <begin position="97"/>
        <end position="121"/>
    </location>
</feature>
<dbReference type="AlphaFoldDB" id="A0A0A2F6H7"/>
<evidence type="ECO:0000256" key="1">
    <source>
        <dbReference type="SAM" id="Phobius"/>
    </source>
</evidence>
<evidence type="ECO:0000313" key="2">
    <source>
        <dbReference type="EMBL" id="KGN86603.1"/>
    </source>
</evidence>
<feature type="transmembrane region" description="Helical" evidence="1">
    <location>
        <begin position="301"/>
        <end position="322"/>
    </location>
</feature>
<feature type="transmembrane region" description="Helical" evidence="1">
    <location>
        <begin position="221"/>
        <end position="240"/>
    </location>
</feature>
<dbReference type="STRING" id="111105.HR09_04580"/>
<dbReference type="Proteomes" id="UP000030130">
    <property type="component" value="Unassembled WGS sequence"/>
</dbReference>
<keyword evidence="1" id="KW-1133">Transmembrane helix</keyword>
<accession>A0A0A2F6H7</accession>
<gene>
    <name evidence="2" type="ORF">HR08_03420</name>
</gene>
<dbReference type="PATRIC" id="fig|111105.18.peg.223"/>
<dbReference type="EMBL" id="JRAI01000032">
    <property type="protein sequence ID" value="KGN86603.1"/>
    <property type="molecule type" value="Genomic_DNA"/>
</dbReference>
<dbReference type="Pfam" id="PF19992">
    <property type="entry name" value="DUF6427"/>
    <property type="match status" value="1"/>
</dbReference>
<evidence type="ECO:0000313" key="3">
    <source>
        <dbReference type="Proteomes" id="UP000030130"/>
    </source>
</evidence>
<proteinExistence type="predicted"/>
<dbReference type="RefSeq" id="WP_039420515.1">
    <property type="nucleotide sequence ID" value="NZ_JRAI01000032.1"/>
</dbReference>
<dbReference type="InterPro" id="IPR045625">
    <property type="entry name" value="DUF6427"/>
</dbReference>
<feature type="transmembrane region" description="Helical" evidence="1">
    <location>
        <begin position="133"/>
        <end position="157"/>
    </location>
</feature>